<protein>
    <submittedName>
        <fullName evidence="2">Uncharacterized protein</fullName>
    </submittedName>
</protein>
<proteinExistence type="predicted"/>
<keyword evidence="1" id="KW-0812">Transmembrane</keyword>
<reference evidence="2 3" key="1">
    <citation type="submission" date="2017-02" db="EMBL/GenBank/DDBJ databases">
        <title>Acinetobacter sp. ANC 4945, whole genome shotgun sequencing project.</title>
        <authorList>
            <person name="Radolfova-Krizova L."/>
            <person name="Al Atrouni A."/>
            <person name="Nemec A."/>
        </authorList>
    </citation>
    <scope>NUCLEOTIDE SEQUENCE [LARGE SCALE GENOMIC DNA]</scope>
    <source>
        <strain evidence="2 3">ANC 4945</strain>
    </source>
</reference>
<dbReference type="RefSeq" id="WP_078189679.1">
    <property type="nucleotide sequence ID" value="NZ_JAMCOZ010000006.1"/>
</dbReference>
<feature type="transmembrane region" description="Helical" evidence="1">
    <location>
        <begin position="93"/>
        <end position="113"/>
    </location>
</feature>
<comment type="caution">
    <text evidence="2">The sequence shown here is derived from an EMBL/GenBank/DDBJ whole genome shotgun (WGS) entry which is preliminary data.</text>
</comment>
<evidence type="ECO:0000313" key="3">
    <source>
        <dbReference type="Proteomes" id="UP000191160"/>
    </source>
</evidence>
<evidence type="ECO:0000313" key="2">
    <source>
        <dbReference type="EMBL" id="OOV84521.1"/>
    </source>
</evidence>
<dbReference type="AlphaFoldDB" id="A0A1T1H3W5"/>
<keyword evidence="1" id="KW-0472">Membrane</keyword>
<evidence type="ECO:0000256" key="1">
    <source>
        <dbReference type="SAM" id="Phobius"/>
    </source>
</evidence>
<dbReference type="Proteomes" id="UP000191160">
    <property type="component" value="Unassembled WGS sequence"/>
</dbReference>
<accession>A0A1T1H3W5</accession>
<sequence length="122" mass="14062">MLTFWYSERCNRQIKLIICISTCVLIFLCAEQKQLDPRFAGFSLAIGMMIDLLYKLRQDKLKTLSPSLKCGLATLPILCLVCLIYFLPNEQRWILALQCVGFTAIGLFIVSIYSQRAKRFED</sequence>
<keyword evidence="1" id="KW-1133">Transmembrane helix</keyword>
<organism evidence="2 3">
    <name type="scientific">Acinetobacter amyesii</name>
    <dbReference type="NCBI Taxonomy" id="2942470"/>
    <lineage>
        <taxon>Bacteria</taxon>
        <taxon>Pseudomonadati</taxon>
        <taxon>Pseudomonadota</taxon>
        <taxon>Gammaproteobacteria</taxon>
        <taxon>Moraxellales</taxon>
        <taxon>Moraxellaceae</taxon>
        <taxon>Acinetobacter</taxon>
    </lineage>
</organism>
<gene>
    <name evidence="2" type="ORF">B1202_06030</name>
</gene>
<name>A0A1T1H3W5_9GAMM</name>
<keyword evidence="3" id="KW-1185">Reference proteome</keyword>
<dbReference type="EMBL" id="MVKX01000003">
    <property type="protein sequence ID" value="OOV84521.1"/>
    <property type="molecule type" value="Genomic_DNA"/>
</dbReference>
<feature type="transmembrane region" description="Helical" evidence="1">
    <location>
        <begin position="68"/>
        <end position="87"/>
    </location>
</feature>